<dbReference type="PRINTS" id="PR00125">
    <property type="entry name" value="ATPASEDELTA"/>
</dbReference>
<proteinExistence type="inferred from homology"/>
<dbReference type="Gene3D" id="1.10.520.20">
    <property type="entry name" value="N-terminal domain of the delta subunit of the F1F0-ATP synthase"/>
    <property type="match status" value="1"/>
</dbReference>
<dbReference type="GO" id="GO:0045259">
    <property type="term" value="C:proton-transporting ATP synthase complex"/>
    <property type="evidence" value="ECO:0007669"/>
    <property type="project" value="UniProtKB-KW"/>
</dbReference>
<keyword evidence="2 8" id="KW-0813">Transport</keyword>
<dbReference type="InterPro" id="IPR000711">
    <property type="entry name" value="ATPase_OSCP/dsu"/>
</dbReference>
<evidence type="ECO:0000256" key="1">
    <source>
        <dbReference type="ARBA" id="ARBA00004370"/>
    </source>
</evidence>
<dbReference type="InterPro" id="IPR020781">
    <property type="entry name" value="ATPase_OSCP/d_CS"/>
</dbReference>
<evidence type="ECO:0000256" key="7">
    <source>
        <dbReference type="ARBA" id="ARBA00023310"/>
    </source>
</evidence>
<dbReference type="HAMAP" id="MF_01416">
    <property type="entry name" value="ATP_synth_delta_bact"/>
    <property type="match status" value="1"/>
</dbReference>
<dbReference type="PANTHER" id="PTHR11910">
    <property type="entry name" value="ATP SYNTHASE DELTA CHAIN"/>
    <property type="match status" value="1"/>
</dbReference>
<dbReference type="GO" id="GO:0005886">
    <property type="term" value="C:plasma membrane"/>
    <property type="evidence" value="ECO:0007669"/>
    <property type="project" value="UniProtKB-SubCell"/>
</dbReference>
<comment type="function">
    <text evidence="8">F(1)F(0) ATP synthase produces ATP from ADP in the presence of a proton or sodium gradient. F-type ATPases consist of two structural domains, F(1) containing the extramembraneous catalytic core and F(0) containing the membrane proton channel, linked together by a central stalk and a peripheral stalk. During catalysis, ATP synthesis in the catalytic domain of F(1) is coupled via a rotary mechanism of the central stalk subunits to proton translocation.</text>
</comment>
<name>A0A1T1HBW8_OCELI</name>
<keyword evidence="10" id="KW-1185">Reference proteome</keyword>
<evidence type="ECO:0000256" key="5">
    <source>
        <dbReference type="ARBA" id="ARBA00023136"/>
    </source>
</evidence>
<keyword evidence="7 8" id="KW-0066">ATP synthesis</keyword>
<dbReference type="Proteomes" id="UP000190064">
    <property type="component" value="Unassembled WGS sequence"/>
</dbReference>
<gene>
    <name evidence="8" type="primary">atpH</name>
    <name evidence="9" type="ORF">BTA35_0210350</name>
</gene>
<evidence type="ECO:0000256" key="8">
    <source>
        <dbReference type="HAMAP-Rule" id="MF_01416"/>
    </source>
</evidence>
<comment type="similarity">
    <text evidence="8">Belongs to the ATPase delta chain family.</text>
</comment>
<dbReference type="STRING" id="966.BTA35_0210350"/>
<accession>A0A1T1HBW8</accession>
<dbReference type="SUPFAM" id="SSF47928">
    <property type="entry name" value="N-terminal domain of the delta subunit of the F1F0-ATP synthase"/>
    <property type="match status" value="1"/>
</dbReference>
<evidence type="ECO:0000256" key="3">
    <source>
        <dbReference type="ARBA" id="ARBA00022781"/>
    </source>
</evidence>
<dbReference type="Pfam" id="PF00213">
    <property type="entry name" value="OSCP"/>
    <property type="match status" value="1"/>
</dbReference>
<dbReference type="InterPro" id="IPR026015">
    <property type="entry name" value="ATP_synth_OSCP/delta_N_sf"/>
</dbReference>
<dbReference type="EMBL" id="MTSD02000003">
    <property type="protein sequence ID" value="OOV87354.1"/>
    <property type="molecule type" value="Genomic_DNA"/>
</dbReference>
<evidence type="ECO:0000313" key="9">
    <source>
        <dbReference type="EMBL" id="OOV87354.1"/>
    </source>
</evidence>
<dbReference type="RefSeq" id="WP_078319717.1">
    <property type="nucleotide sequence ID" value="NZ_FXTS01000003.1"/>
</dbReference>
<comment type="subcellular location">
    <subcellularLocation>
        <location evidence="8">Cell membrane</location>
        <topology evidence="8">Peripheral membrane protein</topology>
    </subcellularLocation>
    <subcellularLocation>
        <location evidence="1">Membrane</location>
    </subcellularLocation>
</comment>
<reference evidence="9" key="1">
    <citation type="submission" date="2017-02" db="EMBL/GenBank/DDBJ databases">
        <title>Draft Genome Sequence of the Salt Water Bacterium Oceanospirillum linum ATCC 11336.</title>
        <authorList>
            <person name="Trachtenberg A.M."/>
            <person name="Carney J.G."/>
            <person name="Linnane J.D."/>
            <person name="Rheaume B.A."/>
            <person name="Pitts N.L."/>
            <person name="Mykles D.L."/>
            <person name="Maclea K.S."/>
        </authorList>
    </citation>
    <scope>NUCLEOTIDE SEQUENCE [LARGE SCALE GENOMIC DNA]</scope>
    <source>
        <strain evidence="9">ATCC 11336</strain>
    </source>
</reference>
<keyword evidence="4 8" id="KW-0406">Ion transport</keyword>
<dbReference type="NCBIfam" id="NF004402">
    <property type="entry name" value="PRK05758.2-2"/>
    <property type="match status" value="1"/>
</dbReference>
<keyword evidence="8" id="KW-1003">Cell membrane</keyword>
<dbReference type="GO" id="GO:0046933">
    <property type="term" value="F:proton-transporting ATP synthase activity, rotational mechanism"/>
    <property type="evidence" value="ECO:0007669"/>
    <property type="project" value="UniProtKB-UniRule"/>
</dbReference>
<evidence type="ECO:0000256" key="6">
    <source>
        <dbReference type="ARBA" id="ARBA00023196"/>
    </source>
</evidence>
<comment type="caution">
    <text evidence="9">The sequence shown here is derived from an EMBL/GenBank/DDBJ whole genome shotgun (WGS) entry which is preliminary data.</text>
</comment>
<comment type="function">
    <text evidence="8">This protein is part of the stalk that links CF(0) to CF(1). It either transmits conformational changes from CF(0) to CF(1) or is implicated in proton conduction.</text>
</comment>
<keyword evidence="5 8" id="KW-0472">Membrane</keyword>
<sequence>MAELSTVARPYAKAAFEYALSQGKLAEWSKMLGLAAEAVSDSAVQNVLGNPAISQEQKVEIIIDICSDLDENGKNFVQTLSEVGRLPLFPQIAEQFETLKAEQEQTVEVEITSAYELTSEQQTKLAQALQKRLNREIKIQTQVDQSLIGGVLIHAGDTVIDGSVRGKLAKLAEAMNS</sequence>
<keyword evidence="3 8" id="KW-0375">Hydrogen ion transport</keyword>
<dbReference type="NCBIfam" id="TIGR01145">
    <property type="entry name" value="ATP_synt_delta"/>
    <property type="match status" value="1"/>
</dbReference>
<organism evidence="9 10">
    <name type="scientific">Oceanospirillum linum</name>
    <dbReference type="NCBI Taxonomy" id="966"/>
    <lineage>
        <taxon>Bacteria</taxon>
        <taxon>Pseudomonadati</taxon>
        <taxon>Pseudomonadota</taxon>
        <taxon>Gammaproteobacteria</taxon>
        <taxon>Oceanospirillales</taxon>
        <taxon>Oceanospirillaceae</taxon>
        <taxon>Oceanospirillum</taxon>
    </lineage>
</organism>
<evidence type="ECO:0000313" key="10">
    <source>
        <dbReference type="Proteomes" id="UP000190064"/>
    </source>
</evidence>
<protein>
    <recommendedName>
        <fullName evidence="8">ATP synthase subunit delta</fullName>
    </recommendedName>
    <alternativeName>
        <fullName evidence="8">ATP synthase F(1) sector subunit delta</fullName>
    </alternativeName>
    <alternativeName>
        <fullName evidence="8">F-type ATPase subunit delta</fullName>
        <shortName evidence="8">F-ATPase subunit delta</shortName>
    </alternativeName>
</protein>
<dbReference type="PROSITE" id="PS00389">
    <property type="entry name" value="ATPASE_DELTA"/>
    <property type="match status" value="1"/>
</dbReference>
<evidence type="ECO:0000256" key="2">
    <source>
        <dbReference type="ARBA" id="ARBA00022448"/>
    </source>
</evidence>
<dbReference type="AlphaFoldDB" id="A0A1T1HBW8"/>
<keyword evidence="6 8" id="KW-0139">CF(1)</keyword>
<evidence type="ECO:0000256" key="4">
    <source>
        <dbReference type="ARBA" id="ARBA00023065"/>
    </source>
</evidence>